<feature type="domain" description="AMP-dependent synthetase/ligase" evidence="1">
    <location>
        <begin position="71"/>
        <end position="163"/>
    </location>
</feature>
<dbReference type="InterPro" id="IPR042099">
    <property type="entry name" value="ANL_N_sf"/>
</dbReference>
<dbReference type="PANTHER" id="PTHR43767:SF1">
    <property type="entry name" value="NONRIBOSOMAL PEPTIDE SYNTHASE PES1 (EUROFUNG)-RELATED"/>
    <property type="match status" value="1"/>
</dbReference>
<dbReference type="PANTHER" id="PTHR43767">
    <property type="entry name" value="LONG-CHAIN-FATTY-ACID--COA LIGASE"/>
    <property type="match status" value="1"/>
</dbReference>
<proteinExistence type="predicted"/>
<dbReference type="RefSeq" id="WP_165373805.1">
    <property type="nucleotide sequence ID" value="NZ_CP012672.1"/>
</dbReference>
<organism evidence="2 3">
    <name type="scientific">Sorangium cellulosum</name>
    <name type="common">Polyangium cellulosum</name>
    <dbReference type="NCBI Taxonomy" id="56"/>
    <lineage>
        <taxon>Bacteria</taxon>
        <taxon>Pseudomonadati</taxon>
        <taxon>Myxococcota</taxon>
        <taxon>Polyangia</taxon>
        <taxon>Polyangiales</taxon>
        <taxon>Polyangiaceae</taxon>
        <taxon>Sorangium</taxon>
    </lineage>
</organism>
<evidence type="ECO:0000313" key="2">
    <source>
        <dbReference type="EMBL" id="AUX29119.1"/>
    </source>
</evidence>
<dbReference type="EMBL" id="CP012672">
    <property type="protein sequence ID" value="AUX29119.1"/>
    <property type="molecule type" value="Genomic_DNA"/>
</dbReference>
<dbReference type="Gene3D" id="3.30.300.30">
    <property type="match status" value="1"/>
</dbReference>
<dbReference type="Gene3D" id="3.40.50.12780">
    <property type="entry name" value="N-terminal domain of ligase-like"/>
    <property type="match status" value="1"/>
</dbReference>
<evidence type="ECO:0000313" key="3">
    <source>
        <dbReference type="Proteomes" id="UP000295497"/>
    </source>
</evidence>
<accession>A0A4P2QGX4</accession>
<protein>
    <submittedName>
        <fullName evidence="2">AMP-dependent synthetase</fullName>
    </submittedName>
</protein>
<dbReference type="AlphaFoldDB" id="A0A4P2QGX4"/>
<dbReference type="InterPro" id="IPR050237">
    <property type="entry name" value="ATP-dep_AMP-bd_enzyme"/>
</dbReference>
<name>A0A4P2QGX4_SORCE</name>
<dbReference type="InterPro" id="IPR045851">
    <property type="entry name" value="AMP-bd_C_sf"/>
</dbReference>
<dbReference type="InterPro" id="IPR000873">
    <property type="entry name" value="AMP-dep_synth/lig_dom"/>
</dbReference>
<reference evidence="2 3" key="1">
    <citation type="submission" date="2015-09" db="EMBL/GenBank/DDBJ databases">
        <title>Sorangium comparison.</title>
        <authorList>
            <person name="Zaburannyi N."/>
            <person name="Bunk B."/>
            <person name="Overmann J."/>
            <person name="Mueller R."/>
        </authorList>
    </citation>
    <scope>NUCLEOTIDE SEQUENCE [LARGE SCALE GENOMIC DNA]</scope>
    <source>
        <strain evidence="2 3">So ce836</strain>
    </source>
</reference>
<dbReference type="SUPFAM" id="SSF56801">
    <property type="entry name" value="Acetyl-CoA synthetase-like"/>
    <property type="match status" value="1"/>
</dbReference>
<dbReference type="Proteomes" id="UP000295497">
    <property type="component" value="Chromosome"/>
</dbReference>
<dbReference type="Pfam" id="PF00501">
    <property type="entry name" value="AMP-binding"/>
    <property type="match status" value="1"/>
</dbReference>
<evidence type="ECO:0000259" key="1">
    <source>
        <dbReference type="Pfam" id="PF00501"/>
    </source>
</evidence>
<dbReference type="GO" id="GO:0016878">
    <property type="term" value="F:acid-thiol ligase activity"/>
    <property type="evidence" value="ECO:0007669"/>
    <property type="project" value="UniProtKB-ARBA"/>
</dbReference>
<gene>
    <name evidence="2" type="ORF">SOCE836_012060</name>
</gene>
<sequence>MDVPAALRSLDLSREDDVPDLAWLTASHDDPPAFWSALAEHARRIAPAPRSRPGQAYDLYHDTVGRHAATTRVALVVHDRRAGWRSLSYAELAARASACAQAWALAGVAPGAAVALVLPLGVDWLVAFAAALRLGLVVSFLAPAGEHALLRRLKALDPAHVVVDPAAPPLGPFAERALRLVEGGPPHAAPPHAYAPDEPCARLFSPLRAPLAEPVDLAAEIAWQNAYRDAVFAYRLGAGAGDALALPGFPPQQHQPAALMATMLAGASFVHLPLADIEANPALLHEQPITTLGVAPALCELLRKTPLGPPPKLRHWLKSVDEPLDWVAWNDFVRRNDLGKIPTSNLLVDAASGGAVLFSARRPGSLQALALPAPGRPFALFDAAGSGEPAAGGVGVFVPMPGGDPEKDGWFLLARRGSEYLWGSTLAPRRAGRVFPASEVVERASAIPGVAGACVLPIATGDPGARWAFALLVFTGAARSLAAAPAPPAAAVEAALREDLGPDFVPDRISVFPLFPRRKGGKVDAEWCRRQYSSGLLVRKASHPVFRRLAELRGSLLGA</sequence>